<evidence type="ECO:0000313" key="2">
    <source>
        <dbReference type="EMBL" id="KAK8761547.1"/>
    </source>
</evidence>
<evidence type="ECO:0000256" key="1">
    <source>
        <dbReference type="SAM" id="MobiDB-lite"/>
    </source>
</evidence>
<keyword evidence="3" id="KW-1185">Reference proteome</keyword>
<reference evidence="2 3" key="1">
    <citation type="journal article" date="2023" name="Arcadia Sci">
        <title>De novo assembly of a long-read Amblyomma americanum tick genome.</title>
        <authorList>
            <person name="Chou S."/>
            <person name="Poskanzer K.E."/>
            <person name="Rollins M."/>
            <person name="Thuy-Boun P.S."/>
        </authorList>
    </citation>
    <scope>NUCLEOTIDE SEQUENCE [LARGE SCALE GENOMIC DNA]</scope>
    <source>
        <strain evidence="2">F_SG_1</strain>
        <tissue evidence="2">Salivary glands</tissue>
    </source>
</reference>
<dbReference type="Proteomes" id="UP001321473">
    <property type="component" value="Unassembled WGS sequence"/>
</dbReference>
<dbReference type="EMBL" id="JARKHS020031030">
    <property type="protein sequence ID" value="KAK8761547.1"/>
    <property type="molecule type" value="Genomic_DNA"/>
</dbReference>
<feature type="region of interest" description="Disordered" evidence="1">
    <location>
        <begin position="110"/>
        <end position="153"/>
    </location>
</feature>
<dbReference type="AlphaFoldDB" id="A0AAQ4DGF7"/>
<feature type="compositionally biased region" description="Polar residues" evidence="1">
    <location>
        <begin position="141"/>
        <end position="151"/>
    </location>
</feature>
<evidence type="ECO:0000313" key="3">
    <source>
        <dbReference type="Proteomes" id="UP001321473"/>
    </source>
</evidence>
<gene>
    <name evidence="2" type="ORF">V5799_027189</name>
</gene>
<name>A0AAQ4DGF7_AMBAM</name>
<comment type="caution">
    <text evidence="2">The sequence shown here is derived from an EMBL/GenBank/DDBJ whole genome shotgun (WGS) entry which is preliminary data.</text>
</comment>
<organism evidence="2 3">
    <name type="scientific">Amblyomma americanum</name>
    <name type="common">Lone star tick</name>
    <dbReference type="NCBI Taxonomy" id="6943"/>
    <lineage>
        <taxon>Eukaryota</taxon>
        <taxon>Metazoa</taxon>
        <taxon>Ecdysozoa</taxon>
        <taxon>Arthropoda</taxon>
        <taxon>Chelicerata</taxon>
        <taxon>Arachnida</taxon>
        <taxon>Acari</taxon>
        <taxon>Parasitiformes</taxon>
        <taxon>Ixodida</taxon>
        <taxon>Ixodoidea</taxon>
        <taxon>Ixodidae</taxon>
        <taxon>Amblyomminae</taxon>
        <taxon>Amblyomma</taxon>
    </lineage>
</organism>
<feature type="non-terminal residue" evidence="2">
    <location>
        <position position="218"/>
    </location>
</feature>
<proteinExistence type="predicted"/>
<sequence>MFEESVYLSDDEVRTELRKQGYGEVSYSVLQHFKRDFQKRIREEIGKRINVTTSTPLASSEQSTSVQTNASYLNAKHQRLDSSSLLEDATYSSCYSSLYIEHKQADGGNNLAKDDDFGTAKPPRKFAPAPRNIAKHEPKATNATKNSSLSTDGLAPRVLHRKVLRCCNGHAYITERSTLSTDSQELADSVLDSFKENPSNLDDTVPRKPRVGPLPPFK</sequence>
<accession>A0AAQ4DGF7</accession>
<feature type="region of interest" description="Disordered" evidence="1">
    <location>
        <begin position="190"/>
        <end position="218"/>
    </location>
</feature>
<protein>
    <submittedName>
        <fullName evidence="2">Uncharacterized protein</fullName>
    </submittedName>
</protein>